<evidence type="ECO:0000256" key="1">
    <source>
        <dbReference type="ARBA" id="ARBA00010928"/>
    </source>
</evidence>
<dbReference type="GO" id="GO:0000166">
    <property type="term" value="F:nucleotide binding"/>
    <property type="evidence" value="ECO:0007669"/>
    <property type="project" value="InterPro"/>
</dbReference>
<evidence type="ECO:0000256" key="2">
    <source>
        <dbReference type="ARBA" id="ARBA00023002"/>
    </source>
</evidence>
<gene>
    <name evidence="5" type="ORF">JF922_03300</name>
</gene>
<dbReference type="RefSeq" id="WP_338199066.1">
    <property type="nucleotide sequence ID" value="NZ_JAEKNR010000038.1"/>
</dbReference>
<dbReference type="SUPFAM" id="SSF55347">
    <property type="entry name" value="Glyceraldehyde-3-phosphate dehydrogenase-like, C-terminal domain"/>
    <property type="match status" value="1"/>
</dbReference>
<evidence type="ECO:0000313" key="6">
    <source>
        <dbReference type="Proteomes" id="UP000612893"/>
    </source>
</evidence>
<dbReference type="EMBL" id="JAEKNR010000038">
    <property type="protein sequence ID" value="MBJ7597099.1"/>
    <property type="molecule type" value="Genomic_DNA"/>
</dbReference>
<dbReference type="PANTHER" id="PTHR22604">
    <property type="entry name" value="OXIDOREDUCTASES"/>
    <property type="match status" value="1"/>
</dbReference>
<dbReference type="Proteomes" id="UP000612893">
    <property type="component" value="Unassembled WGS sequence"/>
</dbReference>
<evidence type="ECO:0000259" key="3">
    <source>
        <dbReference type="Pfam" id="PF01408"/>
    </source>
</evidence>
<protein>
    <submittedName>
        <fullName evidence="5">Gfo/Idh/MocA family oxidoreductase</fullName>
    </submittedName>
</protein>
<reference evidence="5" key="1">
    <citation type="submission" date="2020-10" db="EMBL/GenBank/DDBJ databases">
        <title>Ca. Dormibacterota MAGs.</title>
        <authorList>
            <person name="Montgomery K."/>
        </authorList>
    </citation>
    <scope>NUCLEOTIDE SEQUENCE [LARGE SCALE GENOMIC DNA]</scope>
    <source>
        <strain evidence="5">SC8812_S17_10</strain>
    </source>
</reference>
<dbReference type="Gene3D" id="3.30.360.10">
    <property type="entry name" value="Dihydrodipicolinate Reductase, domain 2"/>
    <property type="match status" value="1"/>
</dbReference>
<evidence type="ECO:0000259" key="4">
    <source>
        <dbReference type="Pfam" id="PF22725"/>
    </source>
</evidence>
<dbReference type="Gene3D" id="3.40.50.720">
    <property type="entry name" value="NAD(P)-binding Rossmann-like Domain"/>
    <property type="match status" value="1"/>
</dbReference>
<proteinExistence type="inferred from homology"/>
<keyword evidence="2" id="KW-0560">Oxidoreductase</keyword>
<evidence type="ECO:0000313" key="5">
    <source>
        <dbReference type="EMBL" id="MBJ7597099.1"/>
    </source>
</evidence>
<dbReference type="AlphaFoldDB" id="A0A934JZL7"/>
<keyword evidence="6" id="KW-1185">Reference proteome</keyword>
<dbReference type="Pfam" id="PF22725">
    <property type="entry name" value="GFO_IDH_MocA_C3"/>
    <property type="match status" value="1"/>
</dbReference>
<feature type="domain" description="GFO/IDH/MocA-like oxidoreductase" evidence="4">
    <location>
        <begin position="132"/>
        <end position="239"/>
    </location>
</feature>
<dbReference type="InterPro" id="IPR050984">
    <property type="entry name" value="Gfo/Idh/MocA_domain"/>
</dbReference>
<dbReference type="InterPro" id="IPR000683">
    <property type="entry name" value="Gfo/Idh/MocA-like_OxRdtase_N"/>
</dbReference>
<dbReference type="SUPFAM" id="SSF51735">
    <property type="entry name" value="NAD(P)-binding Rossmann-fold domains"/>
    <property type="match status" value="1"/>
</dbReference>
<organism evidence="5 6">
    <name type="scientific">Candidatus Nephthysia bennettiae</name>
    <dbReference type="NCBI Taxonomy" id="3127016"/>
    <lineage>
        <taxon>Bacteria</taxon>
        <taxon>Bacillati</taxon>
        <taxon>Candidatus Dormiibacterota</taxon>
        <taxon>Candidatus Dormibacteria</taxon>
        <taxon>Candidatus Dormibacterales</taxon>
        <taxon>Candidatus Dormibacteraceae</taxon>
        <taxon>Candidatus Nephthysia</taxon>
    </lineage>
</organism>
<dbReference type="GO" id="GO:0016491">
    <property type="term" value="F:oxidoreductase activity"/>
    <property type="evidence" value="ECO:0007669"/>
    <property type="project" value="UniProtKB-KW"/>
</dbReference>
<dbReference type="InterPro" id="IPR036291">
    <property type="entry name" value="NAD(P)-bd_dom_sf"/>
</dbReference>
<dbReference type="PANTHER" id="PTHR22604:SF105">
    <property type="entry name" value="TRANS-1,2-DIHYDROBENZENE-1,2-DIOL DEHYDROGENASE"/>
    <property type="match status" value="1"/>
</dbReference>
<sequence length="307" mass="33774">MTEPLRWGVLGAAWIADRAVIPALQAATGCELVAIASRDPERAAAMGRRHGVARVHAGYQELLDDPEVDAVYLPLANNLHREWTLRALAAGKHVLCEKPLALNGAEAEEMAAAAAAARRLLMEAAMYRFHPRMRRLVASFAEERIRHLYTTFGFTIRTAGNYRLQPELGGGALLDVGFYVADLARWMLGEPQRVEAAIRRAGQEDGREDGVDMSCSVLLAFPSGAHASLFCSFESPEVQDLIVISDERVVQTQRPFSGWRDPDDPYQIMVEEFARAAQAGEPAPLPVESSIANMRLLDRIRAAARTD</sequence>
<comment type="caution">
    <text evidence="5">The sequence shown here is derived from an EMBL/GenBank/DDBJ whole genome shotgun (WGS) entry which is preliminary data.</text>
</comment>
<dbReference type="PROSITE" id="PS51257">
    <property type="entry name" value="PROKAR_LIPOPROTEIN"/>
    <property type="match status" value="1"/>
</dbReference>
<accession>A0A934JZL7</accession>
<dbReference type="InterPro" id="IPR055170">
    <property type="entry name" value="GFO_IDH_MocA-like_dom"/>
</dbReference>
<feature type="domain" description="Gfo/Idh/MocA-like oxidoreductase N-terminal" evidence="3">
    <location>
        <begin position="5"/>
        <end position="122"/>
    </location>
</feature>
<name>A0A934JZL7_9BACT</name>
<comment type="similarity">
    <text evidence="1">Belongs to the Gfo/Idh/MocA family.</text>
</comment>
<dbReference type="Pfam" id="PF01408">
    <property type="entry name" value="GFO_IDH_MocA"/>
    <property type="match status" value="1"/>
</dbReference>